<evidence type="ECO:0000313" key="1">
    <source>
        <dbReference type="EMBL" id="MDT0647818.1"/>
    </source>
</evidence>
<keyword evidence="2" id="KW-1185">Reference proteome</keyword>
<dbReference type="NCBIfam" id="TIGR02436">
    <property type="entry name" value="four helix bundle protein"/>
    <property type="match status" value="1"/>
</dbReference>
<accession>A0ABU3CNP1</accession>
<evidence type="ECO:0000313" key="2">
    <source>
        <dbReference type="Proteomes" id="UP001245285"/>
    </source>
</evidence>
<dbReference type="PANTHER" id="PTHR38471:SF2">
    <property type="entry name" value="FOUR HELIX BUNDLE PROTEIN"/>
    <property type="match status" value="1"/>
</dbReference>
<dbReference type="PANTHER" id="PTHR38471">
    <property type="entry name" value="FOUR HELIX BUNDLE PROTEIN"/>
    <property type="match status" value="1"/>
</dbReference>
<proteinExistence type="predicted"/>
<protein>
    <submittedName>
        <fullName evidence="1">Four helix bundle protein</fullName>
    </submittedName>
</protein>
<organism evidence="1 2">
    <name type="scientific">Autumnicola lenta</name>
    <dbReference type="NCBI Taxonomy" id="3075593"/>
    <lineage>
        <taxon>Bacteria</taxon>
        <taxon>Pseudomonadati</taxon>
        <taxon>Bacteroidota</taxon>
        <taxon>Flavobacteriia</taxon>
        <taxon>Flavobacteriales</taxon>
        <taxon>Flavobacteriaceae</taxon>
        <taxon>Autumnicola</taxon>
    </lineage>
</organism>
<dbReference type="EMBL" id="JAVRHO010000022">
    <property type="protein sequence ID" value="MDT0647818.1"/>
    <property type="molecule type" value="Genomic_DNA"/>
</dbReference>
<dbReference type="InterPro" id="IPR036583">
    <property type="entry name" value="23S_rRNA_IVS_sf"/>
</dbReference>
<dbReference type="SUPFAM" id="SSF158446">
    <property type="entry name" value="IVS-encoded protein-like"/>
    <property type="match status" value="1"/>
</dbReference>
<reference evidence="1 2" key="1">
    <citation type="submission" date="2023-09" db="EMBL/GenBank/DDBJ databases">
        <authorList>
            <person name="Rey-Velasco X."/>
        </authorList>
    </citation>
    <scope>NUCLEOTIDE SEQUENCE [LARGE SCALE GENOMIC DNA]</scope>
    <source>
        <strain evidence="1 2">F260</strain>
    </source>
</reference>
<dbReference type="RefSeq" id="WP_311495920.1">
    <property type="nucleotide sequence ID" value="NZ_JAVRHO010000022.1"/>
</dbReference>
<dbReference type="Proteomes" id="UP001245285">
    <property type="component" value="Unassembled WGS sequence"/>
</dbReference>
<sequence>MHRFKELEIWKKSRIFCKDIYKITADFPEVEKFGLVNQLRRASISVPSNIAEGASRESPKEFSRFLEIAMGSCYEIETQILISNDPGLIEAKNLETLQAELESIIKMISKFRSIVKSRV</sequence>
<gene>
    <name evidence="1" type="ORF">RM545_14050</name>
</gene>
<dbReference type="Pfam" id="PF05635">
    <property type="entry name" value="23S_rRNA_IVP"/>
    <property type="match status" value="1"/>
</dbReference>
<dbReference type="InterPro" id="IPR012657">
    <property type="entry name" value="23S_rRNA-intervening_sequence"/>
</dbReference>
<dbReference type="Gene3D" id="1.20.1440.60">
    <property type="entry name" value="23S rRNA-intervening sequence"/>
    <property type="match status" value="1"/>
</dbReference>
<name>A0ABU3CNP1_9FLAO</name>
<dbReference type="CDD" id="cd16377">
    <property type="entry name" value="23S_rRNA_IVP_like"/>
    <property type="match status" value="1"/>
</dbReference>
<comment type="caution">
    <text evidence="1">The sequence shown here is derived from an EMBL/GenBank/DDBJ whole genome shotgun (WGS) entry which is preliminary data.</text>
</comment>